<accession>A0ABQ2LWZ9</accession>
<dbReference type="PANTHER" id="PTHR33744:SF1">
    <property type="entry name" value="DNA-BINDING TRANSCRIPTIONAL ACTIVATOR ADER"/>
    <property type="match status" value="1"/>
</dbReference>
<evidence type="ECO:0000259" key="1">
    <source>
        <dbReference type="Pfam" id="PF13556"/>
    </source>
</evidence>
<dbReference type="Pfam" id="PF13556">
    <property type="entry name" value="HTH_30"/>
    <property type="match status" value="1"/>
</dbReference>
<dbReference type="EMBL" id="BMNG01000005">
    <property type="protein sequence ID" value="GGO43857.1"/>
    <property type="molecule type" value="Genomic_DNA"/>
</dbReference>
<feature type="domain" description="RsbT co-antagonist protein RsbRD N-terminal" evidence="2">
    <location>
        <begin position="45"/>
        <end position="183"/>
    </location>
</feature>
<dbReference type="RefSeq" id="WP_189174167.1">
    <property type="nucleotide sequence ID" value="NZ_BMNG01000005.1"/>
</dbReference>
<proteinExistence type="predicted"/>
<protein>
    <submittedName>
        <fullName evidence="3">Transcriptional regulator</fullName>
    </submittedName>
</protein>
<dbReference type="Pfam" id="PF14361">
    <property type="entry name" value="RsbRD_N"/>
    <property type="match status" value="1"/>
</dbReference>
<evidence type="ECO:0000313" key="4">
    <source>
        <dbReference type="Proteomes" id="UP000656881"/>
    </source>
</evidence>
<feature type="domain" description="PucR C-terminal helix-turn-helix" evidence="1">
    <location>
        <begin position="357"/>
        <end position="413"/>
    </location>
</feature>
<dbReference type="InterPro" id="IPR051448">
    <property type="entry name" value="CdaR-like_regulators"/>
</dbReference>
<comment type="caution">
    <text evidence="3">The sequence shown here is derived from an EMBL/GenBank/DDBJ whole genome shotgun (WGS) entry which is preliminary data.</text>
</comment>
<dbReference type="InterPro" id="IPR042070">
    <property type="entry name" value="PucR_C-HTH_sf"/>
</dbReference>
<gene>
    <name evidence="3" type="ORF">GCM10012286_28720</name>
</gene>
<name>A0ABQ2LWZ9_9ACTN</name>
<evidence type="ECO:0000313" key="3">
    <source>
        <dbReference type="EMBL" id="GGO43857.1"/>
    </source>
</evidence>
<organism evidence="3 4">
    <name type="scientific">Streptomyces lasiicapitis</name>
    <dbReference type="NCBI Taxonomy" id="1923961"/>
    <lineage>
        <taxon>Bacteria</taxon>
        <taxon>Bacillati</taxon>
        <taxon>Actinomycetota</taxon>
        <taxon>Actinomycetes</taxon>
        <taxon>Kitasatosporales</taxon>
        <taxon>Streptomycetaceae</taxon>
        <taxon>Streptomyces</taxon>
    </lineage>
</organism>
<dbReference type="InterPro" id="IPR025751">
    <property type="entry name" value="RsbRD_N_dom"/>
</dbReference>
<dbReference type="Proteomes" id="UP000656881">
    <property type="component" value="Unassembled WGS sequence"/>
</dbReference>
<dbReference type="Gene3D" id="1.10.10.2840">
    <property type="entry name" value="PucR C-terminal helix-turn-helix domain"/>
    <property type="match status" value="1"/>
</dbReference>
<dbReference type="PANTHER" id="PTHR33744">
    <property type="entry name" value="CARBOHYDRATE DIACID REGULATOR"/>
    <property type="match status" value="1"/>
</dbReference>
<evidence type="ECO:0000259" key="2">
    <source>
        <dbReference type="Pfam" id="PF14361"/>
    </source>
</evidence>
<reference evidence="4" key="1">
    <citation type="journal article" date="2019" name="Int. J. Syst. Evol. Microbiol.">
        <title>The Global Catalogue of Microorganisms (GCM) 10K type strain sequencing project: providing services to taxonomists for standard genome sequencing and annotation.</title>
        <authorList>
            <consortium name="The Broad Institute Genomics Platform"/>
            <consortium name="The Broad Institute Genome Sequencing Center for Infectious Disease"/>
            <person name="Wu L."/>
            <person name="Ma J."/>
        </authorList>
    </citation>
    <scope>NUCLEOTIDE SEQUENCE [LARGE SCALE GENOMIC DNA]</scope>
    <source>
        <strain evidence="4">CGMCC 4.7349</strain>
    </source>
</reference>
<keyword evidence="4" id="KW-1185">Reference proteome</keyword>
<sequence>MALYEAWGGGGRQGGDDRAGEGDLLPALSPAARALAARCEPRVNELARRMAREAFERLPGYAGLPADVKDVEIAATARHGMRLFLDRAAGGRPPTAVGYDLFRERAAQRADEGMPLHLLLGTHCLGAHVLWRALRDAAGPADATALAELSDHLFAAQRRVVTAVTETYLDEQAAIAAERREERRTLARALLDGTPAPGADAAGFAGPVVVLCLRLDEGPRPGTSAGPVAVRRLVRRLQSALDRAFGTQVLMLVEGGGGHVLVPGERDLPELDLLVGELRELCGAGLRLAAATVAEPARIPEAARTTEEVIRVARACGRPPGAHVLDDVLLEYHLSRPSAGSARIAALLEPVAERPELLDTLRTYLKLRQDRRATGRLLSLHPNTVDNRLARISALTGLDLTASHGTALALAALLLRDLE</sequence>
<dbReference type="InterPro" id="IPR025736">
    <property type="entry name" value="PucR_C-HTH_dom"/>
</dbReference>